<evidence type="ECO:0000313" key="2">
    <source>
        <dbReference type="EMBL" id="SIT44054.1"/>
    </source>
</evidence>
<dbReference type="Proteomes" id="UP000195569">
    <property type="component" value="Unassembled WGS sequence"/>
</dbReference>
<keyword evidence="1" id="KW-1133">Transmembrane helix</keyword>
<keyword evidence="1" id="KW-0812">Transmembrane</keyword>
<gene>
    <name evidence="2" type="ORF">BN2476_380005</name>
</gene>
<keyword evidence="3" id="KW-1185">Reference proteome</keyword>
<evidence type="ECO:0000256" key="1">
    <source>
        <dbReference type="SAM" id="Phobius"/>
    </source>
</evidence>
<feature type="transmembrane region" description="Helical" evidence="1">
    <location>
        <begin position="20"/>
        <end position="38"/>
    </location>
</feature>
<sequence>MGAVCALFFVLNRQLLDGMFIAFAIVNFTIFFVLKRFFPTAIANTALKLGKALLALWVITCLAAVLMFHPESMAPTST</sequence>
<reference evidence="2" key="1">
    <citation type="submission" date="2016-12" db="EMBL/GenBank/DDBJ databases">
        <authorList>
            <person name="Moulin L."/>
        </authorList>
    </citation>
    <scope>NUCLEOTIDE SEQUENCE [LARGE SCALE GENOMIC DNA]</scope>
    <source>
        <strain evidence="2">STM 7183</strain>
    </source>
</reference>
<proteinExistence type="predicted"/>
<feature type="transmembrane region" description="Helical" evidence="1">
    <location>
        <begin position="50"/>
        <end position="69"/>
    </location>
</feature>
<comment type="caution">
    <text evidence="2">The sequence shown here is derived from an EMBL/GenBank/DDBJ whole genome shotgun (WGS) entry which is preliminary data.</text>
</comment>
<organism evidence="2 3">
    <name type="scientific">Paraburkholderia piptadeniae</name>
    <dbReference type="NCBI Taxonomy" id="1701573"/>
    <lineage>
        <taxon>Bacteria</taxon>
        <taxon>Pseudomonadati</taxon>
        <taxon>Pseudomonadota</taxon>
        <taxon>Betaproteobacteria</taxon>
        <taxon>Burkholderiales</taxon>
        <taxon>Burkholderiaceae</taxon>
        <taxon>Paraburkholderia</taxon>
    </lineage>
</organism>
<accession>A0A1N7S9J2</accession>
<name>A0A1N7S9J2_9BURK</name>
<protein>
    <submittedName>
        <fullName evidence="2">Uncharacterized protein</fullName>
    </submittedName>
</protein>
<dbReference type="EMBL" id="CYGY02000038">
    <property type="protein sequence ID" value="SIT44054.1"/>
    <property type="molecule type" value="Genomic_DNA"/>
</dbReference>
<evidence type="ECO:0000313" key="3">
    <source>
        <dbReference type="Proteomes" id="UP000195569"/>
    </source>
</evidence>
<dbReference type="AlphaFoldDB" id="A0A1N7S9J2"/>
<keyword evidence="1" id="KW-0472">Membrane</keyword>